<gene>
    <name evidence="4" type="ORF">HGRIS_010455</name>
</gene>
<accession>A0ABR3IZA8</accession>
<dbReference type="EMBL" id="JASNQZ010000013">
    <property type="protein sequence ID" value="KAL0948651.1"/>
    <property type="molecule type" value="Genomic_DNA"/>
</dbReference>
<feature type="region of interest" description="Disordered" evidence="3">
    <location>
        <begin position="309"/>
        <end position="337"/>
    </location>
</feature>
<protein>
    <submittedName>
        <fullName evidence="4">Uncharacterized protein</fullName>
    </submittedName>
</protein>
<feature type="compositionally biased region" description="Basic residues" evidence="3">
    <location>
        <begin position="1"/>
        <end position="12"/>
    </location>
</feature>
<dbReference type="SUPFAM" id="SSF48452">
    <property type="entry name" value="TPR-like"/>
    <property type="match status" value="1"/>
</dbReference>
<comment type="caution">
    <text evidence="4">The sequence shown here is derived from an EMBL/GenBank/DDBJ whole genome shotgun (WGS) entry which is preliminary data.</text>
</comment>
<dbReference type="InterPro" id="IPR011990">
    <property type="entry name" value="TPR-like_helical_dom_sf"/>
</dbReference>
<dbReference type="Pfam" id="PF14559">
    <property type="entry name" value="TPR_19"/>
    <property type="match status" value="1"/>
</dbReference>
<name>A0ABR3IZA8_9AGAR</name>
<organism evidence="4 5">
    <name type="scientific">Hohenbuehelia grisea</name>
    <dbReference type="NCBI Taxonomy" id="104357"/>
    <lineage>
        <taxon>Eukaryota</taxon>
        <taxon>Fungi</taxon>
        <taxon>Dikarya</taxon>
        <taxon>Basidiomycota</taxon>
        <taxon>Agaricomycotina</taxon>
        <taxon>Agaricomycetes</taxon>
        <taxon>Agaricomycetidae</taxon>
        <taxon>Agaricales</taxon>
        <taxon>Pleurotineae</taxon>
        <taxon>Pleurotaceae</taxon>
        <taxon>Hohenbuehelia</taxon>
    </lineage>
</organism>
<sequence length="676" mass="75420">MPAKYSHVKKRSASGLLKKAGQSPSTSPSPKKSRSPAAIPVPSPHADRGISQAMTAVSQLERAIAKILLLRFEQDIARLYSTRLYSIALIHLPTLIMRCVALSGPSWPAFNADCEELKDLFRTAISMDMRQAGERVATKSVLWSYTALRHFAMSNGVSICRKKGLHSLRLLPYFPALKAHLDVLESMPPPTFSKPPHLGALTEGQEALEDACELKYAHLHATPSGKYQHTCTCAVQPEWDTPDWREKLRVGYEKTTQTLWRVAREFDVRGYGLMLRDKLTTKWCDCGCSTDHLGEVCERTVREDLELNRGDGGAKAEGKGKGKGKGEAVTAERVKGKEKEWDGRGSGVYGWETQEEEDIWENEMDFYGWDGVEDGHAKDASKHGHNVTGAIPEDELGMTIGEVMEWRYIRAERAKEEGNVAFRKGNFEAAVVHYKAAHTIEPELPHYQLNLAMAHLKLNNWIEAEQACTTALGQHRSGKGYYRRAKARKMLGRHEEAIKDLRMVLKLQPTNAEAISELLSLLPPLDEPKSNTHQHGSSSRLEPSGSSSSSSTRHQPSGSSSSYAIPATSSGSQSAPSHDPLHRIFKPKPSKPLPFTKTRSDERKLKFTFIPMTIDGPPRERSHATYCEKHAKQCGHDHFKARTGPKAKENRKRAWEGLNGSISYPGWDRYTVKKAD</sequence>
<dbReference type="PROSITE" id="PS50005">
    <property type="entry name" value="TPR"/>
    <property type="match status" value="1"/>
</dbReference>
<keyword evidence="5" id="KW-1185">Reference proteome</keyword>
<proteinExistence type="predicted"/>
<dbReference type="PANTHER" id="PTHR46423:SF1">
    <property type="entry name" value="RNA POLYMERASE II-ASSOCIATED PROTEIN 3"/>
    <property type="match status" value="1"/>
</dbReference>
<feature type="compositionally biased region" description="Low complexity" evidence="3">
    <location>
        <begin position="537"/>
        <end position="572"/>
    </location>
</feature>
<feature type="repeat" description="TPR" evidence="2">
    <location>
        <begin position="478"/>
        <end position="511"/>
    </location>
</feature>
<evidence type="ECO:0000313" key="5">
    <source>
        <dbReference type="Proteomes" id="UP001556367"/>
    </source>
</evidence>
<evidence type="ECO:0000256" key="2">
    <source>
        <dbReference type="PROSITE-ProRule" id="PRU00339"/>
    </source>
</evidence>
<dbReference type="InterPro" id="IPR019734">
    <property type="entry name" value="TPR_rpt"/>
</dbReference>
<dbReference type="PANTHER" id="PTHR46423">
    <property type="entry name" value="RNA POLYMERASE II-ASSOCIATED PROTEIN 3"/>
    <property type="match status" value="1"/>
</dbReference>
<feature type="region of interest" description="Disordered" evidence="3">
    <location>
        <begin position="525"/>
        <end position="602"/>
    </location>
</feature>
<evidence type="ECO:0000313" key="4">
    <source>
        <dbReference type="EMBL" id="KAL0948651.1"/>
    </source>
</evidence>
<dbReference type="SMART" id="SM00028">
    <property type="entry name" value="TPR"/>
    <property type="match status" value="3"/>
</dbReference>
<evidence type="ECO:0000256" key="3">
    <source>
        <dbReference type="SAM" id="MobiDB-lite"/>
    </source>
</evidence>
<dbReference type="Proteomes" id="UP001556367">
    <property type="component" value="Unassembled WGS sequence"/>
</dbReference>
<evidence type="ECO:0000256" key="1">
    <source>
        <dbReference type="ARBA" id="ARBA00022803"/>
    </source>
</evidence>
<dbReference type="InterPro" id="IPR051966">
    <property type="entry name" value="RPAP3"/>
</dbReference>
<dbReference type="Gene3D" id="1.25.40.10">
    <property type="entry name" value="Tetratricopeptide repeat domain"/>
    <property type="match status" value="1"/>
</dbReference>
<keyword evidence="1 2" id="KW-0802">TPR repeat</keyword>
<feature type="region of interest" description="Disordered" evidence="3">
    <location>
        <begin position="1"/>
        <end position="47"/>
    </location>
</feature>
<reference evidence="5" key="1">
    <citation type="submission" date="2024-06" db="EMBL/GenBank/DDBJ databases">
        <title>Multi-omics analyses provide insights into the biosynthesis of the anticancer antibiotic pleurotin in Hohenbuehelia grisea.</title>
        <authorList>
            <person name="Weaver J.A."/>
            <person name="Alberti F."/>
        </authorList>
    </citation>
    <scope>NUCLEOTIDE SEQUENCE [LARGE SCALE GENOMIC DNA]</scope>
    <source>
        <strain evidence="5">T-177</strain>
    </source>
</reference>